<feature type="non-terminal residue" evidence="2">
    <location>
        <position position="57"/>
    </location>
</feature>
<dbReference type="PROSITE" id="PS50932">
    <property type="entry name" value="HTH_LACI_2"/>
    <property type="match status" value="1"/>
</dbReference>
<accession>A0ABT5TTS7</accession>
<sequence length="57" mass="5715">MARPSGPARGAGQSGRPTIRDVARAAEVSPATAARALSGSGYVADAARRRVHDAAEA</sequence>
<dbReference type="InterPro" id="IPR000843">
    <property type="entry name" value="HTH_LacI"/>
</dbReference>
<gene>
    <name evidence="2" type="ORF">PU560_03110</name>
</gene>
<evidence type="ECO:0000259" key="1">
    <source>
        <dbReference type="PROSITE" id="PS50932"/>
    </source>
</evidence>
<dbReference type="InterPro" id="IPR010982">
    <property type="entry name" value="Lambda_DNA-bd_dom_sf"/>
</dbReference>
<dbReference type="Gene3D" id="1.10.260.40">
    <property type="entry name" value="lambda repressor-like DNA-binding domains"/>
    <property type="match status" value="1"/>
</dbReference>
<dbReference type="EMBL" id="JARACI010000502">
    <property type="protein sequence ID" value="MDD9205457.1"/>
    <property type="molecule type" value="Genomic_DNA"/>
</dbReference>
<reference evidence="2" key="1">
    <citation type="submission" date="2023-02" db="EMBL/GenBank/DDBJ databases">
        <title>Georgenia sp.10Sc9-8, isolated from a soil sample collected from the Taklamakan desert.</title>
        <authorList>
            <person name="Liu S."/>
        </authorList>
    </citation>
    <scope>NUCLEOTIDE SEQUENCE</scope>
    <source>
        <strain evidence="2">10Sc9-8</strain>
    </source>
</reference>
<dbReference type="PROSITE" id="PS00356">
    <property type="entry name" value="HTH_LACI_1"/>
    <property type="match status" value="1"/>
</dbReference>
<organism evidence="2 3">
    <name type="scientific">Georgenia halotolerans</name>
    <dbReference type="NCBI Taxonomy" id="3028317"/>
    <lineage>
        <taxon>Bacteria</taxon>
        <taxon>Bacillati</taxon>
        <taxon>Actinomycetota</taxon>
        <taxon>Actinomycetes</taxon>
        <taxon>Micrococcales</taxon>
        <taxon>Bogoriellaceae</taxon>
        <taxon>Georgenia</taxon>
    </lineage>
</organism>
<dbReference type="Proteomes" id="UP001165561">
    <property type="component" value="Unassembled WGS sequence"/>
</dbReference>
<protein>
    <submittedName>
        <fullName evidence="2">LacI family DNA-binding transcriptional regulator</fullName>
    </submittedName>
</protein>
<name>A0ABT5TTS7_9MICO</name>
<dbReference type="SMART" id="SM00354">
    <property type="entry name" value="HTH_LACI"/>
    <property type="match status" value="1"/>
</dbReference>
<evidence type="ECO:0000313" key="3">
    <source>
        <dbReference type="Proteomes" id="UP001165561"/>
    </source>
</evidence>
<dbReference type="GO" id="GO:0003677">
    <property type="term" value="F:DNA binding"/>
    <property type="evidence" value="ECO:0007669"/>
    <property type="project" value="UniProtKB-KW"/>
</dbReference>
<comment type="caution">
    <text evidence="2">The sequence shown here is derived from an EMBL/GenBank/DDBJ whole genome shotgun (WGS) entry which is preliminary data.</text>
</comment>
<evidence type="ECO:0000313" key="2">
    <source>
        <dbReference type="EMBL" id="MDD9205457.1"/>
    </source>
</evidence>
<dbReference type="SUPFAM" id="SSF47413">
    <property type="entry name" value="lambda repressor-like DNA-binding domains"/>
    <property type="match status" value="1"/>
</dbReference>
<dbReference type="Pfam" id="PF00356">
    <property type="entry name" value="LacI"/>
    <property type="match status" value="1"/>
</dbReference>
<feature type="domain" description="HTH lacI-type" evidence="1">
    <location>
        <begin position="17"/>
        <end position="57"/>
    </location>
</feature>
<keyword evidence="3" id="KW-1185">Reference proteome</keyword>
<proteinExistence type="predicted"/>
<keyword evidence="2" id="KW-0238">DNA-binding</keyword>